<dbReference type="CDD" id="cd00161">
    <property type="entry name" value="beta-trefoil_Ricin-like"/>
    <property type="match status" value="1"/>
</dbReference>
<protein>
    <submittedName>
        <fullName evidence="3">RICIN domain-containing protein</fullName>
    </submittedName>
</protein>
<feature type="signal peptide" evidence="1">
    <location>
        <begin position="1"/>
        <end position="25"/>
    </location>
</feature>
<proteinExistence type="predicted"/>
<dbReference type="RefSeq" id="WP_187465467.1">
    <property type="nucleotide sequence ID" value="NZ_JACSIT010000065.1"/>
</dbReference>
<sequence>MQTTFSIRFSAVLFAVVILFGSAWAAPDPSPVQEGVFFLKARHSGKFLSVKNAGQENGAPLWQWDFHGKAQQQFEFTSAGDGYFFIKAVHSGKYLSVKNAGQENGALLWQWDFHGKAQQQFALEPAEGNAYYIKARHSGKYLSIKDAGKENEAILWQWDFHGKAQQQFEMVAVTSAASVDWNDDPLPANVRPANPQYHSFTVTNKSMWDVSFRVLFNGAKDWTSWTDLKAGLNASTAYLTGEANQTIRDYEIQWKDIMAWKQFPGGMPIIPDNSSMHVTISGNTLTGIKID</sequence>
<dbReference type="Proteomes" id="UP000650081">
    <property type="component" value="Unassembled WGS sequence"/>
</dbReference>
<dbReference type="InterPro" id="IPR035992">
    <property type="entry name" value="Ricin_B-like_lectins"/>
</dbReference>
<dbReference type="Pfam" id="PF14200">
    <property type="entry name" value="RicinB_lectin_2"/>
    <property type="match status" value="1"/>
</dbReference>
<keyword evidence="1" id="KW-0732">Signal</keyword>
<evidence type="ECO:0000313" key="4">
    <source>
        <dbReference type="Proteomes" id="UP000650081"/>
    </source>
</evidence>
<dbReference type="Gene3D" id="2.80.10.50">
    <property type="match status" value="1"/>
</dbReference>
<evidence type="ECO:0000313" key="3">
    <source>
        <dbReference type="EMBL" id="MBC6993353.1"/>
    </source>
</evidence>
<accession>A0A923PFU5</accession>
<evidence type="ECO:0000256" key="1">
    <source>
        <dbReference type="SAM" id="SignalP"/>
    </source>
</evidence>
<gene>
    <name evidence="3" type="ORF">H9S92_04210</name>
</gene>
<feature type="chain" id="PRO_5036804378" evidence="1">
    <location>
        <begin position="26"/>
        <end position="291"/>
    </location>
</feature>
<feature type="domain" description="Ricin B lectin" evidence="2">
    <location>
        <begin position="34"/>
        <end position="171"/>
    </location>
</feature>
<comment type="caution">
    <text evidence="3">The sequence shown here is derived from an EMBL/GenBank/DDBJ whole genome shotgun (WGS) entry which is preliminary data.</text>
</comment>
<dbReference type="AlphaFoldDB" id="A0A923PFU5"/>
<dbReference type="SMART" id="SM00458">
    <property type="entry name" value="RICIN"/>
    <property type="match status" value="1"/>
</dbReference>
<reference evidence="3" key="1">
    <citation type="submission" date="2020-08" db="EMBL/GenBank/DDBJ databases">
        <title>Lewinella bacteria from marine environments.</title>
        <authorList>
            <person name="Zhong Y."/>
        </authorList>
    </citation>
    <scope>NUCLEOTIDE SEQUENCE</scope>
    <source>
        <strain evidence="3">KCTC 42187</strain>
    </source>
</reference>
<dbReference type="SUPFAM" id="SSF50370">
    <property type="entry name" value="Ricin B-like lectins"/>
    <property type="match status" value="1"/>
</dbReference>
<evidence type="ECO:0000259" key="2">
    <source>
        <dbReference type="SMART" id="SM00458"/>
    </source>
</evidence>
<dbReference type="EMBL" id="JACSIT010000065">
    <property type="protein sequence ID" value="MBC6993353.1"/>
    <property type="molecule type" value="Genomic_DNA"/>
</dbReference>
<keyword evidence="4" id="KW-1185">Reference proteome</keyword>
<dbReference type="InterPro" id="IPR000772">
    <property type="entry name" value="Ricin_B_lectin"/>
</dbReference>
<name>A0A923PFU5_9BACT</name>
<organism evidence="3 4">
    <name type="scientific">Neolewinella lacunae</name>
    <dbReference type="NCBI Taxonomy" id="1517758"/>
    <lineage>
        <taxon>Bacteria</taxon>
        <taxon>Pseudomonadati</taxon>
        <taxon>Bacteroidota</taxon>
        <taxon>Saprospiria</taxon>
        <taxon>Saprospirales</taxon>
        <taxon>Lewinellaceae</taxon>
        <taxon>Neolewinella</taxon>
    </lineage>
</organism>